<feature type="compositionally biased region" description="Low complexity" evidence="1">
    <location>
        <begin position="18"/>
        <end position="32"/>
    </location>
</feature>
<gene>
    <name evidence="2" type="ORF">AMSG_01054</name>
</gene>
<evidence type="ECO:0000313" key="3">
    <source>
        <dbReference type="Proteomes" id="UP000054408"/>
    </source>
</evidence>
<name>A0A0L0DJH0_THETB</name>
<protein>
    <submittedName>
        <fullName evidence="2">Uncharacterized protein</fullName>
    </submittedName>
</protein>
<accession>A0A0L0DJH0</accession>
<dbReference type="RefSeq" id="XP_013762228.1">
    <property type="nucleotide sequence ID" value="XM_013906774.1"/>
</dbReference>
<reference evidence="2 3" key="1">
    <citation type="submission" date="2010-05" db="EMBL/GenBank/DDBJ databases">
        <title>The Genome Sequence of Thecamonas trahens ATCC 50062.</title>
        <authorList>
            <consortium name="The Broad Institute Genome Sequencing Platform"/>
            <person name="Russ C."/>
            <person name="Cuomo C."/>
            <person name="Shea T."/>
            <person name="Young S.K."/>
            <person name="Zeng Q."/>
            <person name="Koehrsen M."/>
            <person name="Haas B."/>
            <person name="Borodovsky M."/>
            <person name="Guigo R."/>
            <person name="Alvarado L."/>
            <person name="Berlin A."/>
            <person name="Bochicchio J."/>
            <person name="Borenstein D."/>
            <person name="Chapman S."/>
            <person name="Chen Z."/>
            <person name="Freedman E."/>
            <person name="Gellesch M."/>
            <person name="Goldberg J."/>
            <person name="Griggs A."/>
            <person name="Gujja S."/>
            <person name="Heilman E."/>
            <person name="Heiman D."/>
            <person name="Hepburn T."/>
            <person name="Howarth C."/>
            <person name="Jen D."/>
            <person name="Larson L."/>
            <person name="Mehta T."/>
            <person name="Park D."/>
            <person name="Pearson M."/>
            <person name="Roberts A."/>
            <person name="Saif S."/>
            <person name="Shenoy N."/>
            <person name="Sisk P."/>
            <person name="Stolte C."/>
            <person name="Sykes S."/>
            <person name="Thomson T."/>
            <person name="Walk T."/>
            <person name="White J."/>
            <person name="Yandava C."/>
            <person name="Burger G."/>
            <person name="Gray M.W."/>
            <person name="Holland P.W.H."/>
            <person name="King N."/>
            <person name="Lang F.B.F."/>
            <person name="Roger A.J."/>
            <person name="Ruiz-Trillo I."/>
            <person name="Lander E."/>
            <person name="Nusbaum C."/>
        </authorList>
    </citation>
    <scope>NUCLEOTIDE SEQUENCE [LARGE SCALE GENOMIC DNA]</scope>
    <source>
        <strain evidence="2 3">ATCC 50062</strain>
    </source>
</reference>
<keyword evidence="3" id="KW-1185">Reference proteome</keyword>
<dbReference type="EMBL" id="GL349436">
    <property type="protein sequence ID" value="KNC52226.1"/>
    <property type="molecule type" value="Genomic_DNA"/>
</dbReference>
<dbReference type="GeneID" id="25560825"/>
<dbReference type="AlphaFoldDB" id="A0A0L0DJH0"/>
<evidence type="ECO:0000256" key="1">
    <source>
        <dbReference type="SAM" id="MobiDB-lite"/>
    </source>
</evidence>
<feature type="region of interest" description="Disordered" evidence="1">
    <location>
        <begin position="1"/>
        <end position="32"/>
    </location>
</feature>
<proteinExistence type="predicted"/>
<sequence length="145" mass="14620">MATPTAAARPSAEPKSRAPSLPEPAVAAEPAAAEPAATIDVAGFQALAAAARPQTRTRAVREVVRAMRALAKGGKRALAAPNKVLELRLAVGALPPSSTRSELVAAVEVLDVAAVRAFAAAESEDEGLELPVAACERVAALVAAL</sequence>
<evidence type="ECO:0000313" key="2">
    <source>
        <dbReference type="EMBL" id="KNC52226.1"/>
    </source>
</evidence>
<dbReference type="Proteomes" id="UP000054408">
    <property type="component" value="Unassembled WGS sequence"/>
</dbReference>
<organism evidence="2 3">
    <name type="scientific">Thecamonas trahens ATCC 50062</name>
    <dbReference type="NCBI Taxonomy" id="461836"/>
    <lineage>
        <taxon>Eukaryota</taxon>
        <taxon>Apusozoa</taxon>
        <taxon>Apusomonadida</taxon>
        <taxon>Apusomonadidae</taxon>
        <taxon>Thecamonas</taxon>
    </lineage>
</organism>